<dbReference type="Pfam" id="PF09588">
    <property type="entry name" value="YqaJ"/>
    <property type="match status" value="1"/>
</dbReference>
<dbReference type="Gene3D" id="3.90.320.10">
    <property type="match status" value="1"/>
</dbReference>
<reference evidence="2" key="1">
    <citation type="journal article" date="2020" name="Nature">
        <title>Giant virus diversity and host interactions through global metagenomics.</title>
        <authorList>
            <person name="Schulz F."/>
            <person name="Roux S."/>
            <person name="Paez-Espino D."/>
            <person name="Jungbluth S."/>
            <person name="Walsh D.A."/>
            <person name="Denef V.J."/>
            <person name="McMahon K.D."/>
            <person name="Konstantinidis K.T."/>
            <person name="Eloe-Fadrosh E.A."/>
            <person name="Kyrpides N.C."/>
            <person name="Woyke T."/>
        </authorList>
    </citation>
    <scope>NUCLEOTIDE SEQUENCE</scope>
    <source>
        <strain evidence="2">GVMAG-M-3300020187-37</strain>
    </source>
</reference>
<dbReference type="CDD" id="cd22343">
    <property type="entry name" value="PDDEXK_lambda_exonuclease-like"/>
    <property type="match status" value="1"/>
</dbReference>
<dbReference type="InterPro" id="IPR011335">
    <property type="entry name" value="Restrct_endonuc-II-like"/>
</dbReference>
<dbReference type="EMBL" id="MN739346">
    <property type="protein sequence ID" value="QHS99727.1"/>
    <property type="molecule type" value="Genomic_DNA"/>
</dbReference>
<evidence type="ECO:0000313" key="2">
    <source>
        <dbReference type="EMBL" id="QHS99727.1"/>
    </source>
</evidence>
<dbReference type="InterPro" id="IPR019080">
    <property type="entry name" value="YqaJ_viral_recombinase"/>
</dbReference>
<dbReference type="NCBIfam" id="TIGR03033">
    <property type="entry name" value="phage_rel_nuc"/>
    <property type="match status" value="1"/>
</dbReference>
<feature type="domain" description="YqaJ viral recombinase" evidence="1">
    <location>
        <begin position="92"/>
        <end position="224"/>
    </location>
</feature>
<dbReference type="InterPro" id="IPR011604">
    <property type="entry name" value="PDDEXK-like_dom_sf"/>
</dbReference>
<dbReference type="SUPFAM" id="SSF52980">
    <property type="entry name" value="Restriction endonuclease-like"/>
    <property type="match status" value="1"/>
</dbReference>
<dbReference type="InterPro" id="IPR051703">
    <property type="entry name" value="NF-kappa-B_Signaling_Reg"/>
</dbReference>
<accession>A0A6C0C552</accession>
<evidence type="ECO:0000259" key="1">
    <source>
        <dbReference type="Pfam" id="PF09588"/>
    </source>
</evidence>
<proteinExistence type="predicted"/>
<name>A0A6C0C552_9ZZZZ</name>
<dbReference type="AlphaFoldDB" id="A0A6C0C552"/>
<dbReference type="InterPro" id="IPR017482">
    <property type="entry name" value="Lambda-type_endonuclease"/>
</dbReference>
<sequence length="406" mass="48230">MIKKSDIIDYINSNYSDALDNLHLYEKYILEEIIDVFNIVGENKNEHQINSEKYFIKEIISEYINNNNIFNIRKNKLYKLMKLELPEQRSPKWFEMRSNILTASSFAAALGDCHFTSRNQLIYDKINPRPYESNPITEWGVKYEEIATLFYQLITNTNVKEFGLIPHPVFPIFGASPDGICDDTGPPEFCSRMLEIKCPPKRKFTKSVPKHYWMQMQGQLEVCDLDECDFLQVKVEEYDNFTDYKNDVFNDSKPHNYSYPNIKDYDTTINGKTSDNLPKGCTISYLKEGDPPDKLSYLYPKLLLSDDLYLKWIDDHIKLGYNIIETKWWKITRYELSTVYRDKVWWNNTIEYILEFYNDYMYYKNNVAELKNLIDIENKNKNKKNKKNIITIEKEVIPEFMLCEDS</sequence>
<dbReference type="PANTHER" id="PTHR46609:SF6">
    <property type="entry name" value="EXONUCLEASE, PHAGE-TYPE_RECB, C-TERMINAL DOMAIN-CONTAINING PROTEIN-RELATED"/>
    <property type="match status" value="1"/>
</dbReference>
<dbReference type="PANTHER" id="PTHR46609">
    <property type="entry name" value="EXONUCLEASE, PHAGE-TYPE/RECB, C-TERMINAL DOMAIN-CONTAINING PROTEIN"/>
    <property type="match status" value="1"/>
</dbReference>
<protein>
    <recommendedName>
        <fullName evidence="1">YqaJ viral recombinase domain-containing protein</fullName>
    </recommendedName>
</protein>
<organism evidence="2">
    <name type="scientific">viral metagenome</name>
    <dbReference type="NCBI Taxonomy" id="1070528"/>
    <lineage>
        <taxon>unclassified sequences</taxon>
        <taxon>metagenomes</taxon>
        <taxon>organismal metagenomes</taxon>
    </lineage>
</organism>